<dbReference type="InterPro" id="IPR006600">
    <property type="entry name" value="HTH_CenpB_DNA-bd_dom"/>
</dbReference>
<dbReference type="Pfam" id="PF03221">
    <property type="entry name" value="HTH_Tnp_Tc5"/>
    <property type="match status" value="1"/>
</dbReference>
<dbReference type="GO" id="GO:0003677">
    <property type="term" value="F:DNA binding"/>
    <property type="evidence" value="ECO:0007669"/>
    <property type="project" value="UniProtKB-KW"/>
</dbReference>
<sequence>MAQKRHAPLIWKFSRQHSSQFSIVKSSLLHAIINLQPSQPTMVNISPCKKVARIQLKAERDQQDEKIQAPLATFHQGRFKNLKAAALHHQIPYLTLYHCKQGRQSHSEAFKSMQALPPAAEDVLVCHIHKQANFGFPVTLHKLKNLALQLLWQHTSNNDATLGKNWVAAFTQQHPELKSFYSRIMDAQRVLAGDPKVVEAYFDLLEETISKYNIIPNNIYNMDKTGFLLGQSQARNIIVPKENSKNR</sequence>
<keyword evidence="1" id="KW-0238">DNA-binding</keyword>
<dbReference type="Proteomes" id="UP000239563">
    <property type="component" value="Chromosome VI"/>
</dbReference>
<proteinExistence type="predicted"/>
<dbReference type="EMBL" id="LT795059">
    <property type="protein sequence ID" value="SJX62712.1"/>
    <property type="molecule type" value="Genomic_DNA"/>
</dbReference>
<accession>A0A2N8UDA8</accession>
<gene>
    <name evidence="3" type="ORF">SRS1_25067</name>
</gene>
<protein>
    <submittedName>
        <fullName evidence="3">Related to transposase</fullName>
    </submittedName>
</protein>
<reference evidence="3 4" key="1">
    <citation type="submission" date="2017-02" db="EMBL/GenBank/DDBJ databases">
        <authorList>
            <person name="Peterson S.W."/>
        </authorList>
    </citation>
    <scope>NUCLEOTIDE SEQUENCE [LARGE SCALE GENOMIC DNA]</scope>
    <source>
        <strain evidence="3 4">SRS1_H2-8</strain>
    </source>
</reference>
<feature type="domain" description="HTH CENPB-type" evidence="2">
    <location>
        <begin position="108"/>
        <end position="180"/>
    </location>
</feature>
<evidence type="ECO:0000313" key="3">
    <source>
        <dbReference type="EMBL" id="SJX62712.1"/>
    </source>
</evidence>
<organism evidence="3 4">
    <name type="scientific">Sporisorium reilianum f. sp. reilianum</name>
    <dbReference type="NCBI Taxonomy" id="72559"/>
    <lineage>
        <taxon>Eukaryota</taxon>
        <taxon>Fungi</taxon>
        <taxon>Dikarya</taxon>
        <taxon>Basidiomycota</taxon>
        <taxon>Ustilaginomycotina</taxon>
        <taxon>Ustilaginomycetes</taxon>
        <taxon>Ustilaginales</taxon>
        <taxon>Ustilaginaceae</taxon>
        <taxon>Sporisorium</taxon>
    </lineage>
</organism>
<name>A0A2N8UDA8_9BASI</name>
<dbReference type="AlphaFoldDB" id="A0A2N8UDA8"/>
<evidence type="ECO:0000256" key="1">
    <source>
        <dbReference type="ARBA" id="ARBA00023125"/>
    </source>
</evidence>
<evidence type="ECO:0000313" key="4">
    <source>
        <dbReference type="Proteomes" id="UP000239563"/>
    </source>
</evidence>
<dbReference type="PROSITE" id="PS51253">
    <property type="entry name" value="HTH_CENPB"/>
    <property type="match status" value="1"/>
</dbReference>
<evidence type="ECO:0000259" key="2">
    <source>
        <dbReference type="PROSITE" id="PS51253"/>
    </source>
</evidence>